<sequence length="108" mass="11907">MEGHIDKTKSFWAVYGHFLSRLRALDVRSVTSLHVREWGFVLGGKLRGQSKSRSSRAGLQFPSSGESTGCAQGNYAERVGEVARLYLVCDGNYWQLKSGKLAGNAARE</sequence>
<evidence type="ECO:0000313" key="2">
    <source>
        <dbReference type="EMBL" id="KAJ8865479.1"/>
    </source>
</evidence>
<dbReference type="PRINTS" id="PR00620">
    <property type="entry name" value="HISTONEH2A"/>
</dbReference>
<evidence type="ECO:0000256" key="1">
    <source>
        <dbReference type="SAM" id="MobiDB-lite"/>
    </source>
</evidence>
<reference evidence="2 3" key="1">
    <citation type="submission" date="2023-02" db="EMBL/GenBank/DDBJ databases">
        <title>LHISI_Scaffold_Assembly.</title>
        <authorList>
            <person name="Stuart O.P."/>
            <person name="Cleave R."/>
            <person name="Magrath M.J.L."/>
            <person name="Mikheyev A.S."/>
        </authorList>
    </citation>
    <scope>NUCLEOTIDE SEQUENCE [LARGE SCALE GENOMIC DNA]</scope>
    <source>
        <strain evidence="2">Daus_M_001</strain>
        <tissue evidence="2">Leg muscle</tissue>
    </source>
</reference>
<gene>
    <name evidence="2" type="ORF">PR048_033775</name>
</gene>
<keyword evidence="3" id="KW-1185">Reference proteome</keyword>
<dbReference type="SUPFAM" id="SSF47113">
    <property type="entry name" value="Histone-fold"/>
    <property type="match status" value="1"/>
</dbReference>
<comment type="caution">
    <text evidence="2">The sequence shown here is derived from an EMBL/GenBank/DDBJ whole genome shotgun (WGS) entry which is preliminary data.</text>
</comment>
<protein>
    <submittedName>
        <fullName evidence="2">Uncharacterized protein</fullName>
    </submittedName>
</protein>
<evidence type="ECO:0000313" key="3">
    <source>
        <dbReference type="Proteomes" id="UP001159363"/>
    </source>
</evidence>
<dbReference type="Proteomes" id="UP001159363">
    <property type="component" value="Unassembled WGS sequence"/>
</dbReference>
<name>A0ABQ9FZ06_9NEOP</name>
<feature type="compositionally biased region" description="Polar residues" evidence="1">
    <location>
        <begin position="55"/>
        <end position="70"/>
    </location>
</feature>
<accession>A0ABQ9FZ06</accession>
<organism evidence="2 3">
    <name type="scientific">Dryococelus australis</name>
    <dbReference type="NCBI Taxonomy" id="614101"/>
    <lineage>
        <taxon>Eukaryota</taxon>
        <taxon>Metazoa</taxon>
        <taxon>Ecdysozoa</taxon>
        <taxon>Arthropoda</taxon>
        <taxon>Hexapoda</taxon>
        <taxon>Insecta</taxon>
        <taxon>Pterygota</taxon>
        <taxon>Neoptera</taxon>
        <taxon>Polyneoptera</taxon>
        <taxon>Phasmatodea</taxon>
        <taxon>Verophasmatodea</taxon>
        <taxon>Anareolatae</taxon>
        <taxon>Phasmatidae</taxon>
        <taxon>Eurycanthinae</taxon>
        <taxon>Dryococelus</taxon>
    </lineage>
</organism>
<dbReference type="EMBL" id="JARBHB010000223">
    <property type="protein sequence ID" value="KAJ8865479.1"/>
    <property type="molecule type" value="Genomic_DNA"/>
</dbReference>
<feature type="region of interest" description="Disordered" evidence="1">
    <location>
        <begin position="47"/>
        <end position="70"/>
    </location>
</feature>
<dbReference type="InterPro" id="IPR009072">
    <property type="entry name" value="Histone-fold"/>
</dbReference>
<dbReference type="Gene3D" id="1.10.20.10">
    <property type="entry name" value="Histone, subunit A"/>
    <property type="match status" value="1"/>
</dbReference>
<proteinExistence type="predicted"/>
<dbReference type="InterPro" id="IPR002119">
    <property type="entry name" value="Histone_H2A"/>
</dbReference>